<reference evidence="1 2" key="1">
    <citation type="submission" date="2019-03" db="EMBL/GenBank/DDBJ databases">
        <title>Single cell metagenomics reveals metabolic interactions within the superorganism composed of flagellate Streblomastix strix and complex community of Bacteroidetes bacteria on its surface.</title>
        <authorList>
            <person name="Treitli S.C."/>
            <person name="Kolisko M."/>
            <person name="Husnik F."/>
            <person name="Keeling P."/>
            <person name="Hampl V."/>
        </authorList>
    </citation>
    <scope>NUCLEOTIDE SEQUENCE [LARGE SCALE GENOMIC DNA]</scope>
    <source>
        <strain evidence="1">St1</strain>
    </source>
</reference>
<protein>
    <submittedName>
        <fullName evidence="1">Uncharacterized protein</fullName>
    </submittedName>
</protein>
<gene>
    <name evidence="1" type="ORF">EZS26_000982</name>
</gene>
<proteinExistence type="predicted"/>
<accession>A0A5M8P393</accession>
<organism evidence="1 2">
    <name type="scientific">Candidatus Ordinivivax streblomastigis</name>
    <dbReference type="NCBI Taxonomy" id="2540710"/>
    <lineage>
        <taxon>Bacteria</taxon>
        <taxon>Pseudomonadati</taxon>
        <taxon>Bacteroidota</taxon>
        <taxon>Bacteroidia</taxon>
        <taxon>Bacteroidales</taxon>
        <taxon>Candidatus Ordinivivax</taxon>
    </lineage>
</organism>
<evidence type="ECO:0000313" key="2">
    <source>
        <dbReference type="Proteomes" id="UP000324575"/>
    </source>
</evidence>
<dbReference type="EMBL" id="SNRX01000005">
    <property type="protein sequence ID" value="KAA6302812.1"/>
    <property type="molecule type" value="Genomic_DNA"/>
</dbReference>
<dbReference type="Proteomes" id="UP000324575">
    <property type="component" value="Unassembled WGS sequence"/>
</dbReference>
<sequence>MELNFLDKVKFKERTRCPGIDPEKVYVLLGVESNRFIIIPHNRLGTCEVETWHVNTEEFLEKILDT</sequence>
<evidence type="ECO:0000313" key="1">
    <source>
        <dbReference type="EMBL" id="KAA6302812.1"/>
    </source>
</evidence>
<dbReference type="AlphaFoldDB" id="A0A5M8P393"/>
<name>A0A5M8P393_9BACT</name>
<comment type="caution">
    <text evidence="1">The sequence shown here is derived from an EMBL/GenBank/DDBJ whole genome shotgun (WGS) entry which is preliminary data.</text>
</comment>